<dbReference type="EC" id="2.1.1.-" evidence="10"/>
<dbReference type="Gene3D" id="3.40.50.150">
    <property type="entry name" value="Vaccinia Virus protein VP39"/>
    <property type="match status" value="1"/>
</dbReference>
<evidence type="ECO:0000256" key="8">
    <source>
        <dbReference type="ARBA" id="ARBA00023242"/>
    </source>
</evidence>
<evidence type="ECO:0000256" key="3">
    <source>
        <dbReference type="ARBA" id="ARBA00009725"/>
    </source>
</evidence>
<keyword evidence="6 10" id="KW-0808">Transferase</keyword>
<accession>A0A9W8B5A9</accession>
<evidence type="ECO:0000256" key="10">
    <source>
        <dbReference type="PIRNR" id="PIRNR037755"/>
    </source>
</evidence>
<comment type="caution">
    <text evidence="11">The sequence shown here is derived from an EMBL/GenBank/DDBJ whole genome shotgun (WGS) entry which is preliminary data.</text>
</comment>
<keyword evidence="4" id="KW-0963">Cytoplasm</keyword>
<keyword evidence="7" id="KW-0819">tRNA processing</keyword>
<dbReference type="PANTHER" id="PTHR22809:SF5">
    <property type="entry name" value="TRNA N(3)-METHYLCYTIDINE METHYLTRANSFERASE METTL6"/>
    <property type="match status" value="1"/>
</dbReference>
<dbReference type="Proteomes" id="UP001151582">
    <property type="component" value="Unassembled WGS sequence"/>
</dbReference>
<comment type="catalytic activity">
    <reaction evidence="9">
        <text>cytidine(32) in tRNA(Ser) + S-adenosyl-L-methionine = N(3)-methylcytidine(32) in tRNA(Ser) + S-adenosyl-L-homocysteine + H(+)</text>
        <dbReference type="Rhea" id="RHEA:50956"/>
        <dbReference type="Rhea" id="RHEA-COMP:12849"/>
        <dbReference type="Rhea" id="RHEA-COMP:12851"/>
        <dbReference type="ChEBI" id="CHEBI:15378"/>
        <dbReference type="ChEBI" id="CHEBI:57856"/>
        <dbReference type="ChEBI" id="CHEBI:59789"/>
        <dbReference type="ChEBI" id="CHEBI:74894"/>
        <dbReference type="ChEBI" id="CHEBI:82748"/>
    </reaction>
    <physiologicalReaction direction="left-to-right" evidence="9">
        <dbReference type="Rhea" id="RHEA:50957"/>
    </physiologicalReaction>
</comment>
<evidence type="ECO:0000256" key="6">
    <source>
        <dbReference type="ARBA" id="ARBA00022679"/>
    </source>
</evidence>
<dbReference type="GO" id="GO:0005634">
    <property type="term" value="C:nucleus"/>
    <property type="evidence" value="ECO:0007669"/>
    <property type="project" value="UniProtKB-SubCell"/>
</dbReference>
<dbReference type="SUPFAM" id="SSF53335">
    <property type="entry name" value="S-adenosyl-L-methionine-dependent methyltransferases"/>
    <property type="match status" value="1"/>
</dbReference>
<proteinExistence type="inferred from homology"/>
<evidence type="ECO:0000256" key="5">
    <source>
        <dbReference type="ARBA" id="ARBA00022603"/>
    </source>
</evidence>
<dbReference type="GO" id="GO:0052735">
    <property type="term" value="F:tRNA (cytidine-3-)-methyltransferase activity"/>
    <property type="evidence" value="ECO:0007669"/>
    <property type="project" value="UniProtKB-ARBA"/>
</dbReference>
<keyword evidence="8" id="KW-0539">Nucleus</keyword>
<dbReference type="FunFam" id="3.40.50.150:FF:000279">
    <property type="entry name" value="Methyltransferase-like protein"/>
    <property type="match status" value="1"/>
</dbReference>
<dbReference type="InterPro" id="IPR026113">
    <property type="entry name" value="METTL2/6/8-like"/>
</dbReference>
<keyword evidence="5 10" id="KW-0489">Methyltransferase</keyword>
<organism evidence="11 12">
    <name type="scientific">Dimargaris verticillata</name>
    <dbReference type="NCBI Taxonomy" id="2761393"/>
    <lineage>
        <taxon>Eukaryota</taxon>
        <taxon>Fungi</taxon>
        <taxon>Fungi incertae sedis</taxon>
        <taxon>Zoopagomycota</taxon>
        <taxon>Kickxellomycotina</taxon>
        <taxon>Dimargaritomycetes</taxon>
        <taxon>Dimargaritales</taxon>
        <taxon>Dimargaritaceae</taxon>
        <taxon>Dimargaris</taxon>
    </lineage>
</organism>
<comment type="function">
    <text evidence="10">S-adenosyl-L-methionine-dependent methyltransferase.</text>
</comment>
<dbReference type="GO" id="GO:0030488">
    <property type="term" value="P:tRNA methylation"/>
    <property type="evidence" value="ECO:0007669"/>
    <property type="project" value="UniProtKB-ARBA"/>
</dbReference>
<dbReference type="PIRSF" id="PIRSF037755">
    <property type="entry name" value="Mettl2_prd"/>
    <property type="match status" value="1"/>
</dbReference>
<comment type="similarity">
    <text evidence="3 10">Belongs to the methyltransferase superfamily. METL family.</text>
</comment>
<dbReference type="OrthoDB" id="417697at2759"/>
<dbReference type="GO" id="GO:0005737">
    <property type="term" value="C:cytoplasm"/>
    <property type="evidence" value="ECO:0007669"/>
    <property type="project" value="UniProtKB-SubCell"/>
</dbReference>
<evidence type="ECO:0000313" key="11">
    <source>
        <dbReference type="EMBL" id="KAJ1984769.1"/>
    </source>
</evidence>
<keyword evidence="12" id="KW-1185">Reference proteome</keyword>
<dbReference type="PANTHER" id="PTHR22809">
    <property type="entry name" value="METHYLTRANSFERASE-RELATED"/>
    <property type="match status" value="1"/>
</dbReference>
<protein>
    <recommendedName>
        <fullName evidence="10">tRNA N(3)-methylcytidine methyltransferase</fullName>
        <ecNumber evidence="10">2.1.1.-</ecNumber>
    </recommendedName>
</protein>
<dbReference type="InterPro" id="IPR029063">
    <property type="entry name" value="SAM-dependent_MTases_sf"/>
</dbReference>
<evidence type="ECO:0000256" key="1">
    <source>
        <dbReference type="ARBA" id="ARBA00004123"/>
    </source>
</evidence>
<dbReference type="CDD" id="cd02440">
    <property type="entry name" value="AdoMet_MTases"/>
    <property type="match status" value="1"/>
</dbReference>
<reference evidence="11" key="1">
    <citation type="submission" date="2022-07" db="EMBL/GenBank/DDBJ databases">
        <title>Phylogenomic reconstructions and comparative analyses of Kickxellomycotina fungi.</title>
        <authorList>
            <person name="Reynolds N.K."/>
            <person name="Stajich J.E."/>
            <person name="Barry K."/>
            <person name="Grigoriev I.V."/>
            <person name="Crous P."/>
            <person name="Smith M.E."/>
        </authorList>
    </citation>
    <scope>NUCLEOTIDE SEQUENCE</scope>
    <source>
        <strain evidence="11">RSA 567</strain>
    </source>
</reference>
<dbReference type="Pfam" id="PF13489">
    <property type="entry name" value="Methyltransf_23"/>
    <property type="match status" value="1"/>
</dbReference>
<evidence type="ECO:0000256" key="7">
    <source>
        <dbReference type="ARBA" id="ARBA00022694"/>
    </source>
</evidence>
<evidence type="ECO:0000256" key="9">
    <source>
        <dbReference type="ARBA" id="ARBA00050646"/>
    </source>
</evidence>
<comment type="subcellular location">
    <subcellularLocation>
        <location evidence="2">Cytoplasm</location>
    </subcellularLocation>
    <subcellularLocation>
        <location evidence="1">Nucleus</location>
    </subcellularLocation>
</comment>
<gene>
    <name evidence="11" type="primary">METTL6</name>
    <name evidence="11" type="ORF">H4R34_000457</name>
</gene>
<evidence type="ECO:0000256" key="2">
    <source>
        <dbReference type="ARBA" id="ARBA00004496"/>
    </source>
</evidence>
<evidence type="ECO:0000313" key="12">
    <source>
        <dbReference type="Proteomes" id="UP001151582"/>
    </source>
</evidence>
<name>A0A9W8B5A9_9FUNG</name>
<dbReference type="EMBL" id="JANBQB010000011">
    <property type="protein sequence ID" value="KAJ1984769.1"/>
    <property type="molecule type" value="Genomic_DNA"/>
</dbReference>
<sequence>MDEDYVRQAQAALAKDTSTVPKFWVQKYRQEAAKNWDKFYKRNTTNFFKDRHWVDREFEELRYCEGSDTKKILEVGCGVGNFIFPLLEINPGLFVYACDFSPRAVEMVKSNAQYDTTRCHAFVCDLTANKLSDTMPPATIDLVSMIFVLSAIPPEKMADAIGNIYQVMAPGGVVLFRDYGIYDAAQLRFKPGSKLDENHYVRQDGTMSYYFTQDQLEVLFVQAGFQTVNVEYVIRKTVNKKENIDVDRVFVQAKFRRAD</sequence>
<evidence type="ECO:0000256" key="4">
    <source>
        <dbReference type="ARBA" id="ARBA00022490"/>
    </source>
</evidence>
<dbReference type="AlphaFoldDB" id="A0A9W8B5A9"/>